<feature type="binding site" evidence="15">
    <location>
        <position position="210"/>
    </location>
    <ligand>
        <name>substrate</name>
    </ligand>
</feature>
<dbReference type="eggNOG" id="COG0117">
    <property type="taxonomic scope" value="Bacteria"/>
</dbReference>
<dbReference type="Pfam" id="PF00383">
    <property type="entry name" value="dCMP_cyt_deam_1"/>
    <property type="match status" value="1"/>
</dbReference>
<dbReference type="SUPFAM" id="SSF53927">
    <property type="entry name" value="Cytidine deaminase-like"/>
    <property type="match status" value="1"/>
</dbReference>
<dbReference type="NCBIfam" id="TIGR00227">
    <property type="entry name" value="ribD_Cterm"/>
    <property type="match status" value="1"/>
</dbReference>
<evidence type="ECO:0000256" key="6">
    <source>
        <dbReference type="ARBA" id="ARBA00022619"/>
    </source>
</evidence>
<keyword evidence="19" id="KW-1185">Reference proteome</keyword>
<comment type="similarity">
    <text evidence="5 13">In the C-terminal section; belongs to the HTP reductase family.</text>
</comment>
<evidence type="ECO:0000256" key="4">
    <source>
        <dbReference type="ARBA" id="ARBA00005259"/>
    </source>
</evidence>
<dbReference type="PROSITE" id="PS51747">
    <property type="entry name" value="CYT_DCMP_DEAMINASES_2"/>
    <property type="match status" value="1"/>
</dbReference>
<dbReference type="Gene3D" id="3.40.140.10">
    <property type="entry name" value="Cytidine Deaminase, domain 2"/>
    <property type="match status" value="1"/>
</dbReference>
<proteinExistence type="inferred from homology"/>
<dbReference type="InterPro" id="IPR002734">
    <property type="entry name" value="RibDG_C"/>
</dbReference>
<comment type="cofactor">
    <cofactor evidence="13 16">
        <name>Zn(2+)</name>
        <dbReference type="ChEBI" id="CHEBI:29105"/>
    </cofactor>
    <text evidence="13 16">Binds 1 zinc ion.</text>
</comment>
<keyword evidence="6 13" id="KW-0686">Riboflavin biosynthesis</keyword>
<sequence length="373" mass="39975">MSSRDREYMTLALRLAAKGRGSTSPNPMVGALVVTRGRIVGQGSHRKAGGPHAEVIALSQAGSRAKGGTLYVTLEPCSHLKKRTPPCVPLVMASGVRRVVVAMVDPNPQVKGNGVAQLTRAGIRVDVGCCEAEATQLNQAYLHWVKTGRPFTILKAGMTLDGQIATASGESQWITDEVSRQQAHRLRADVDAILVGIGTVLRDNPQLTARVTDDPPRTTGRQPLRIVVDSRLRIPLKAKVLEHQQTAHTLIATTAAASARKVERLRKRGIDVLVLPKAGGHVNLPVLWARLGQLGVTTVLVEGGSDLNAAVLQAGLPQRLMCYVAPLLLGGQDAKGLFGGRSPRRLRSAVPLKNVRIEPVGRDMLIQADFETQ</sequence>
<keyword evidence="11 13" id="KW-0560">Oxidoreductase</keyword>
<feature type="binding site" evidence="16">
    <location>
        <position position="52"/>
    </location>
    <ligand>
        <name>Zn(2+)</name>
        <dbReference type="ChEBI" id="CHEBI:29105"/>
        <note>catalytic</note>
    </ligand>
</feature>
<dbReference type="UniPathway" id="UPA00275">
    <property type="reaction ID" value="UER00401"/>
</dbReference>
<evidence type="ECO:0000256" key="15">
    <source>
        <dbReference type="PIRSR" id="PIRSR006769-2"/>
    </source>
</evidence>
<gene>
    <name evidence="18" type="primary">ribD</name>
    <name evidence="18" type="ORF">NIDE1635</name>
</gene>
<evidence type="ECO:0000256" key="1">
    <source>
        <dbReference type="ARBA" id="ARBA00002151"/>
    </source>
</evidence>
<dbReference type="InterPro" id="IPR024072">
    <property type="entry name" value="DHFR-like_dom_sf"/>
</dbReference>
<feature type="domain" description="CMP/dCMP-type deaminase" evidence="17">
    <location>
        <begin position="3"/>
        <end position="126"/>
    </location>
</feature>
<dbReference type="PANTHER" id="PTHR38011:SF7">
    <property type="entry name" value="2,5-DIAMINO-6-RIBOSYLAMINO-4(3H)-PYRIMIDINONE 5'-PHOSPHATE REDUCTASE"/>
    <property type="match status" value="1"/>
</dbReference>
<evidence type="ECO:0000256" key="2">
    <source>
        <dbReference type="ARBA" id="ARBA00004882"/>
    </source>
</evidence>
<comment type="similarity">
    <text evidence="4 13">In the N-terminal section; belongs to the cytidine and deoxycytidylate deaminase family.</text>
</comment>
<feature type="binding site" evidence="15">
    <location>
        <position position="230"/>
    </location>
    <ligand>
        <name>NADP(+)</name>
        <dbReference type="ChEBI" id="CHEBI:58349"/>
    </ligand>
</feature>
<dbReference type="CDD" id="cd01284">
    <property type="entry name" value="Riboflavin_deaminase-reductase"/>
    <property type="match status" value="1"/>
</dbReference>
<keyword evidence="7 13" id="KW-0479">Metal-binding</keyword>
<feature type="binding site" evidence="15">
    <location>
        <position position="207"/>
    </location>
    <ligand>
        <name>substrate</name>
    </ligand>
</feature>
<evidence type="ECO:0000313" key="18">
    <source>
        <dbReference type="EMBL" id="CBK41370.1"/>
    </source>
</evidence>
<comment type="pathway">
    <text evidence="3 13">Cofactor biosynthesis; riboflavin biosynthesis; 5-amino-6-(D-ribitylamino)uracil from GTP: step 3/4.</text>
</comment>
<dbReference type="KEGG" id="nde:NIDE1635"/>
<dbReference type="GO" id="GO:0046872">
    <property type="term" value="F:metal ion binding"/>
    <property type="evidence" value="ECO:0007669"/>
    <property type="project" value="UniProtKB-KW"/>
</dbReference>
<dbReference type="AlphaFoldDB" id="D8PDR1"/>
<evidence type="ECO:0000256" key="12">
    <source>
        <dbReference type="ARBA" id="ARBA00023268"/>
    </source>
</evidence>
<dbReference type="HOGENOM" id="CLU_036590_1_2_0"/>
<dbReference type="InterPro" id="IPR016193">
    <property type="entry name" value="Cytidine_deaminase-like"/>
</dbReference>
<evidence type="ECO:0000256" key="16">
    <source>
        <dbReference type="PIRSR" id="PIRSR006769-3"/>
    </source>
</evidence>
<dbReference type="InterPro" id="IPR050765">
    <property type="entry name" value="Riboflavin_Biosynth_HTPR"/>
</dbReference>
<comment type="catalytic activity">
    <reaction evidence="13">
        <text>2,5-diamino-6-hydroxy-4-(5-phosphoribosylamino)-pyrimidine + H2O + H(+) = 5-amino-6-(5-phospho-D-ribosylamino)uracil + NH4(+)</text>
        <dbReference type="Rhea" id="RHEA:21868"/>
        <dbReference type="ChEBI" id="CHEBI:15377"/>
        <dbReference type="ChEBI" id="CHEBI:15378"/>
        <dbReference type="ChEBI" id="CHEBI:28938"/>
        <dbReference type="ChEBI" id="CHEBI:58453"/>
        <dbReference type="ChEBI" id="CHEBI:58614"/>
        <dbReference type="EC" id="3.5.4.26"/>
    </reaction>
</comment>
<evidence type="ECO:0000256" key="9">
    <source>
        <dbReference type="ARBA" id="ARBA00022833"/>
    </source>
</evidence>
<dbReference type="GO" id="GO:0008703">
    <property type="term" value="F:5-amino-6-(5-phosphoribosylamino)uracil reductase activity"/>
    <property type="evidence" value="ECO:0007669"/>
    <property type="project" value="UniProtKB-EC"/>
</dbReference>
<dbReference type="InterPro" id="IPR011549">
    <property type="entry name" value="RibD_C"/>
</dbReference>
<reference evidence="18" key="2">
    <citation type="submission" date="2010-03" db="EMBL/GenBank/DDBJ databases">
        <authorList>
            <person name="Genoscope - CEA"/>
        </authorList>
    </citation>
    <scope>NUCLEOTIDE SEQUENCE</scope>
</reference>
<feature type="binding site" evidence="15">
    <location>
        <position position="199"/>
    </location>
    <ligand>
        <name>NADP(+)</name>
        <dbReference type="ChEBI" id="CHEBI:58349"/>
    </ligand>
</feature>
<protein>
    <recommendedName>
        <fullName evidence="13">Riboflavin biosynthesis protein RibD</fullName>
    </recommendedName>
    <domain>
        <recommendedName>
            <fullName evidence="13">Diaminohydroxyphosphoribosylaminopyrimidine deaminase</fullName>
            <shortName evidence="13">DRAP deaminase</shortName>
            <ecNumber evidence="13">3.5.4.26</ecNumber>
        </recommendedName>
        <alternativeName>
            <fullName evidence="13">Riboflavin-specific deaminase</fullName>
        </alternativeName>
    </domain>
    <domain>
        <recommendedName>
            <fullName evidence="13">5-amino-6-(5-phosphoribosylamino)uracil reductase</fullName>
            <ecNumber evidence="13">1.1.1.193</ecNumber>
        </recommendedName>
        <alternativeName>
            <fullName evidence="13">HTP reductase</fullName>
        </alternativeName>
    </domain>
</protein>
<evidence type="ECO:0000256" key="11">
    <source>
        <dbReference type="ARBA" id="ARBA00023002"/>
    </source>
</evidence>
<dbReference type="GO" id="GO:0009231">
    <property type="term" value="P:riboflavin biosynthetic process"/>
    <property type="evidence" value="ECO:0007669"/>
    <property type="project" value="UniProtKB-UniPathway"/>
</dbReference>
<dbReference type="EC" id="1.1.1.193" evidence="13"/>
<evidence type="ECO:0000256" key="8">
    <source>
        <dbReference type="ARBA" id="ARBA00022801"/>
    </source>
</evidence>
<dbReference type="GO" id="GO:0050661">
    <property type="term" value="F:NADP binding"/>
    <property type="evidence" value="ECO:0007669"/>
    <property type="project" value="InterPro"/>
</dbReference>
<keyword evidence="12" id="KW-0511">Multifunctional enzyme</keyword>
<evidence type="ECO:0000256" key="5">
    <source>
        <dbReference type="ARBA" id="ARBA00007417"/>
    </source>
</evidence>
<dbReference type="SUPFAM" id="SSF53597">
    <property type="entry name" value="Dihydrofolate reductase-like"/>
    <property type="match status" value="1"/>
</dbReference>
<feature type="binding site" evidence="16">
    <location>
        <position position="87"/>
    </location>
    <ligand>
        <name>Zn(2+)</name>
        <dbReference type="ChEBI" id="CHEBI:29105"/>
        <note>catalytic</note>
    </ligand>
</feature>
<dbReference type="EMBL" id="FP929003">
    <property type="protein sequence ID" value="CBK41370.1"/>
    <property type="molecule type" value="Genomic_DNA"/>
</dbReference>
<keyword evidence="9 13" id="KW-0862">Zinc</keyword>
<feature type="binding site" evidence="15">
    <location>
        <position position="173"/>
    </location>
    <ligand>
        <name>NADP(+)</name>
        <dbReference type="ChEBI" id="CHEBI:58349"/>
    </ligand>
</feature>
<feature type="active site" description="Proton donor" evidence="14">
    <location>
        <position position="54"/>
    </location>
</feature>
<organism evidence="18 19">
    <name type="scientific">Nitrospira defluvii</name>
    <dbReference type="NCBI Taxonomy" id="330214"/>
    <lineage>
        <taxon>Bacteria</taxon>
        <taxon>Pseudomonadati</taxon>
        <taxon>Nitrospirota</taxon>
        <taxon>Nitrospiria</taxon>
        <taxon>Nitrospirales</taxon>
        <taxon>Nitrospiraceae</taxon>
        <taxon>Nitrospira</taxon>
    </lineage>
</organism>
<evidence type="ECO:0000259" key="17">
    <source>
        <dbReference type="PROSITE" id="PS51747"/>
    </source>
</evidence>
<feature type="binding site" evidence="15">
    <location>
        <position position="302"/>
    </location>
    <ligand>
        <name>substrate</name>
    </ligand>
</feature>
<dbReference type="NCBIfam" id="TIGR00326">
    <property type="entry name" value="eubact_ribD"/>
    <property type="match status" value="1"/>
</dbReference>
<evidence type="ECO:0000256" key="3">
    <source>
        <dbReference type="ARBA" id="ARBA00004910"/>
    </source>
</evidence>
<comment type="catalytic activity">
    <reaction evidence="13">
        <text>5-amino-6-(5-phospho-D-ribitylamino)uracil + NADP(+) = 5-amino-6-(5-phospho-D-ribosylamino)uracil + NADPH + H(+)</text>
        <dbReference type="Rhea" id="RHEA:17845"/>
        <dbReference type="ChEBI" id="CHEBI:15378"/>
        <dbReference type="ChEBI" id="CHEBI:57783"/>
        <dbReference type="ChEBI" id="CHEBI:58349"/>
        <dbReference type="ChEBI" id="CHEBI:58421"/>
        <dbReference type="ChEBI" id="CHEBI:58453"/>
        <dbReference type="EC" id="1.1.1.193"/>
    </reaction>
</comment>
<comment type="function">
    <text evidence="1 13">Converts 2,5-diamino-6-(ribosylamino)-4(3h)-pyrimidinone 5'-phosphate into 5-amino-6-(ribosylamino)-2,4(1h,3h)-pyrimidinedione 5'-phosphate.</text>
</comment>
<dbReference type="Proteomes" id="UP000001660">
    <property type="component" value="Chromosome"/>
</dbReference>
<dbReference type="InterPro" id="IPR002125">
    <property type="entry name" value="CMP_dCMP_dom"/>
</dbReference>
<dbReference type="InterPro" id="IPR004794">
    <property type="entry name" value="Eubact_RibD"/>
</dbReference>
<dbReference type="PANTHER" id="PTHR38011">
    <property type="entry name" value="DIHYDROFOLATE REDUCTASE FAMILY PROTEIN (AFU_ORTHOLOGUE AFUA_8G06820)"/>
    <property type="match status" value="1"/>
</dbReference>
<feature type="binding site" evidence="15">
    <location>
        <position position="187"/>
    </location>
    <ligand>
        <name>substrate</name>
    </ligand>
</feature>
<feature type="binding site" evidence="15">
    <location>
        <position position="157"/>
    </location>
    <ligand>
        <name>NADP(+)</name>
        <dbReference type="ChEBI" id="CHEBI:58349"/>
    </ligand>
</feature>
<evidence type="ECO:0000256" key="7">
    <source>
        <dbReference type="ARBA" id="ARBA00022723"/>
    </source>
</evidence>
<feature type="binding site" evidence="15">
    <location>
        <begin position="304"/>
        <end position="310"/>
    </location>
    <ligand>
        <name>NADP(+)</name>
        <dbReference type="ChEBI" id="CHEBI:58349"/>
    </ligand>
</feature>
<keyword evidence="10 13" id="KW-0521">NADP</keyword>
<dbReference type="STRING" id="330214.NIDE1635"/>
<dbReference type="Pfam" id="PF01872">
    <property type="entry name" value="RibD_C"/>
    <property type="match status" value="1"/>
</dbReference>
<dbReference type="PIRSF" id="PIRSF006769">
    <property type="entry name" value="RibD"/>
    <property type="match status" value="1"/>
</dbReference>
<keyword evidence="8 13" id="KW-0378">Hydrolase</keyword>
<dbReference type="OrthoDB" id="9800865at2"/>
<feature type="binding site" evidence="16">
    <location>
        <position position="77"/>
    </location>
    <ligand>
        <name>Zn(2+)</name>
        <dbReference type="ChEBI" id="CHEBI:29105"/>
        <note>catalytic</note>
    </ligand>
</feature>
<accession>D8PDR1</accession>
<feature type="binding site" evidence="15">
    <location>
        <position position="203"/>
    </location>
    <ligand>
        <name>substrate</name>
    </ligand>
</feature>
<dbReference type="GO" id="GO:0008835">
    <property type="term" value="F:diaminohydroxyphosphoribosylaminopyrimidine deaminase activity"/>
    <property type="evidence" value="ECO:0007669"/>
    <property type="project" value="UniProtKB-EC"/>
</dbReference>
<evidence type="ECO:0000256" key="14">
    <source>
        <dbReference type="PIRSR" id="PIRSR006769-1"/>
    </source>
</evidence>
<evidence type="ECO:0000313" key="19">
    <source>
        <dbReference type="Proteomes" id="UP000001660"/>
    </source>
</evidence>
<dbReference type="Gene3D" id="3.40.430.10">
    <property type="entry name" value="Dihydrofolate Reductase, subunit A"/>
    <property type="match status" value="1"/>
</dbReference>
<reference evidence="18" key="1">
    <citation type="journal article" date="2010" name="Proc. Natl. Acad. Sci. U.S.A.">
        <title>A Nitrospira metagenome illuminates the physiology and evolution of globally important nitrite-oxidizing bacteria.</title>
        <authorList>
            <person name="Lucker S."/>
            <person name="Wagner M."/>
            <person name="Maixner F."/>
            <person name="Pelletier E."/>
            <person name="Koch H."/>
            <person name="Vacherie B."/>
            <person name="Rattei T."/>
            <person name="Sinninghe Damste J."/>
            <person name="Spieck E."/>
            <person name="Le Paslier D."/>
            <person name="Daims H."/>
        </authorList>
    </citation>
    <scope>NUCLEOTIDE SEQUENCE [LARGE SCALE GENOMIC DNA]</scope>
</reference>
<dbReference type="eggNOG" id="COG1985">
    <property type="taxonomic scope" value="Bacteria"/>
</dbReference>
<dbReference type="FunFam" id="3.40.140.10:FF:000025">
    <property type="entry name" value="Riboflavin biosynthesis protein RibD"/>
    <property type="match status" value="1"/>
</dbReference>
<feature type="binding site" evidence="15">
    <location>
        <position position="171"/>
    </location>
    <ligand>
        <name>substrate</name>
    </ligand>
</feature>
<dbReference type="EC" id="3.5.4.26" evidence="13"/>
<comment type="pathway">
    <text evidence="2 13">Cofactor biosynthesis; riboflavin biosynthesis; 5-amino-6-(D-ribitylamino)uracil from GTP: step 2/4.</text>
</comment>
<evidence type="ECO:0000256" key="13">
    <source>
        <dbReference type="PIRNR" id="PIRNR006769"/>
    </source>
</evidence>
<name>D8PDR1_9BACT</name>
<evidence type="ECO:0000256" key="10">
    <source>
        <dbReference type="ARBA" id="ARBA00022857"/>
    </source>
</evidence>